<dbReference type="SUPFAM" id="SSF53041">
    <property type="entry name" value="Resolvase-like"/>
    <property type="match status" value="1"/>
</dbReference>
<dbReference type="InterPro" id="IPR036162">
    <property type="entry name" value="Resolvase-like_N_sf"/>
</dbReference>
<evidence type="ECO:0000313" key="5">
    <source>
        <dbReference type="EMBL" id="UOQ70499.1"/>
    </source>
</evidence>
<proteinExistence type="predicted"/>
<reference evidence="5" key="1">
    <citation type="submission" date="2022-04" db="EMBL/GenBank/DDBJ databases">
        <title>Hymenobacter sp. isolated from the air.</title>
        <authorList>
            <person name="Won M."/>
            <person name="Lee C.-M."/>
            <person name="Woen H.-Y."/>
            <person name="Kwon S.-W."/>
        </authorList>
    </citation>
    <scope>NUCLEOTIDE SEQUENCE</scope>
    <source>
        <strain evidence="5">5116S-3</strain>
    </source>
</reference>
<feature type="domain" description="Resolvase/invertase-type recombinase catalytic" evidence="4">
    <location>
        <begin position="1"/>
        <end position="93"/>
    </location>
</feature>
<name>A0A8T9Q4U1_9BACT</name>
<dbReference type="Gene3D" id="3.40.50.1390">
    <property type="entry name" value="Resolvase, N-terminal catalytic domain"/>
    <property type="match status" value="1"/>
</dbReference>
<dbReference type="Pfam" id="PF00239">
    <property type="entry name" value="Resolvase"/>
    <property type="match status" value="1"/>
</dbReference>
<dbReference type="PROSITE" id="PS00398">
    <property type="entry name" value="RECOMBINASES_2"/>
    <property type="match status" value="1"/>
</dbReference>
<dbReference type="GO" id="GO:0000150">
    <property type="term" value="F:DNA strand exchange activity"/>
    <property type="evidence" value="ECO:0007669"/>
    <property type="project" value="InterPro"/>
</dbReference>
<dbReference type="GO" id="GO:0015074">
    <property type="term" value="P:DNA integration"/>
    <property type="evidence" value="ECO:0007669"/>
    <property type="project" value="UniProtKB-KW"/>
</dbReference>
<evidence type="ECO:0000256" key="2">
    <source>
        <dbReference type="ARBA" id="ARBA00023125"/>
    </source>
</evidence>
<protein>
    <submittedName>
        <fullName evidence="5">Recombinase family protein</fullName>
    </submittedName>
</protein>
<keyword evidence="1" id="KW-0229">DNA integration</keyword>
<dbReference type="KEGG" id="hcu:MUN79_17430"/>
<sequence>MIFGYARVNTFFQQLHRQTNALQSYSCLKVAQEKVSSAKEPFALQHLLNRLRPGDMLVVRQLDRLGRSFKDLVTKVSGFQQQGVQHHLNTSTV</sequence>
<accession>A0A8T9Q4U1</accession>
<dbReference type="Proteomes" id="UP000831796">
    <property type="component" value="Chromosome"/>
</dbReference>
<evidence type="ECO:0000259" key="4">
    <source>
        <dbReference type="PROSITE" id="PS51736"/>
    </source>
</evidence>
<dbReference type="InterPro" id="IPR006119">
    <property type="entry name" value="Resolv_N"/>
</dbReference>
<keyword evidence="6" id="KW-1185">Reference proteome</keyword>
<dbReference type="AlphaFoldDB" id="A0A8T9Q4U1"/>
<dbReference type="PROSITE" id="PS51736">
    <property type="entry name" value="RECOMBINASES_3"/>
    <property type="match status" value="1"/>
</dbReference>
<keyword evidence="3" id="KW-0233">DNA recombination</keyword>
<dbReference type="RefSeq" id="WP_244673921.1">
    <property type="nucleotide sequence ID" value="NZ_CP095046.1"/>
</dbReference>
<gene>
    <name evidence="5" type="ORF">MUN79_17430</name>
</gene>
<keyword evidence="2" id="KW-0238">DNA-binding</keyword>
<evidence type="ECO:0000256" key="3">
    <source>
        <dbReference type="ARBA" id="ARBA00023172"/>
    </source>
</evidence>
<dbReference type="EMBL" id="CP095046">
    <property type="protein sequence ID" value="UOQ70499.1"/>
    <property type="molecule type" value="Genomic_DNA"/>
</dbReference>
<dbReference type="InterPro" id="IPR006118">
    <property type="entry name" value="Recombinase_CS"/>
</dbReference>
<dbReference type="CDD" id="cd03768">
    <property type="entry name" value="SR_ResInv"/>
    <property type="match status" value="1"/>
</dbReference>
<evidence type="ECO:0000256" key="1">
    <source>
        <dbReference type="ARBA" id="ARBA00022908"/>
    </source>
</evidence>
<organism evidence="5 6">
    <name type="scientific">Hymenobacter cellulosilyticus</name>
    <dbReference type="NCBI Taxonomy" id="2932248"/>
    <lineage>
        <taxon>Bacteria</taxon>
        <taxon>Pseudomonadati</taxon>
        <taxon>Bacteroidota</taxon>
        <taxon>Cytophagia</taxon>
        <taxon>Cytophagales</taxon>
        <taxon>Hymenobacteraceae</taxon>
        <taxon>Hymenobacter</taxon>
    </lineage>
</organism>
<dbReference type="GO" id="GO:0003677">
    <property type="term" value="F:DNA binding"/>
    <property type="evidence" value="ECO:0007669"/>
    <property type="project" value="UniProtKB-KW"/>
</dbReference>
<dbReference type="SMART" id="SM00857">
    <property type="entry name" value="Resolvase"/>
    <property type="match status" value="1"/>
</dbReference>
<evidence type="ECO:0000313" key="6">
    <source>
        <dbReference type="Proteomes" id="UP000831796"/>
    </source>
</evidence>